<gene>
    <name evidence="2" type="ordered locus">NE1309</name>
</gene>
<dbReference type="AlphaFoldDB" id="Q82V04"/>
<feature type="region of interest" description="Disordered" evidence="1">
    <location>
        <begin position="1"/>
        <end position="31"/>
    </location>
</feature>
<dbReference type="HOGENOM" id="CLU_2330859_0_0_4"/>
<reference evidence="2 3" key="1">
    <citation type="journal article" date="2003" name="J. Bacteriol.">
        <title>Complete genome sequence of the ammonia-oxidizing bacterium and obligate chemolithoautotroph Nitrosomonas europaea.</title>
        <authorList>
            <person name="Chain P."/>
            <person name="Lamerdin J."/>
            <person name="Larimer F."/>
            <person name="Regala W."/>
            <person name="Land M."/>
            <person name="Hauser L."/>
            <person name="Hooper A."/>
            <person name="Klotz M."/>
            <person name="Norton J."/>
            <person name="Sayavedra-Soto L."/>
            <person name="Arciero D."/>
            <person name="Hommes N."/>
            <person name="Whittaker M."/>
            <person name="Arp D."/>
        </authorList>
    </citation>
    <scope>NUCLEOTIDE SEQUENCE [LARGE SCALE GENOMIC DNA]</scope>
    <source>
        <strain evidence="3">ATCC 19718 / CIP 103999 / KCTC 2705 / NBRC 14298</strain>
    </source>
</reference>
<dbReference type="KEGG" id="neu:NE1309"/>
<dbReference type="EMBL" id="AL954747">
    <property type="protein sequence ID" value="CAD85220.1"/>
    <property type="molecule type" value="Genomic_DNA"/>
</dbReference>
<evidence type="ECO:0000256" key="1">
    <source>
        <dbReference type="SAM" id="MobiDB-lite"/>
    </source>
</evidence>
<dbReference type="Proteomes" id="UP000001416">
    <property type="component" value="Chromosome"/>
</dbReference>
<evidence type="ECO:0000313" key="3">
    <source>
        <dbReference type="Proteomes" id="UP000001416"/>
    </source>
</evidence>
<evidence type="ECO:0000313" key="2">
    <source>
        <dbReference type="EMBL" id="CAD85220.1"/>
    </source>
</evidence>
<feature type="compositionally biased region" description="Polar residues" evidence="1">
    <location>
        <begin position="8"/>
        <end position="31"/>
    </location>
</feature>
<protein>
    <submittedName>
        <fullName evidence="2">Uncharacterized protein</fullName>
    </submittedName>
</protein>
<keyword evidence="3" id="KW-1185">Reference proteome</keyword>
<dbReference type="OrthoDB" id="8550306at2"/>
<proteinExistence type="predicted"/>
<dbReference type="InterPro" id="IPR019284">
    <property type="entry name" value="RP532"/>
</dbReference>
<organism evidence="2 3">
    <name type="scientific">Nitrosomonas europaea (strain ATCC 19718 / CIP 103999 / KCTC 2705 / NBRC 14298)</name>
    <dbReference type="NCBI Taxonomy" id="228410"/>
    <lineage>
        <taxon>Bacteria</taxon>
        <taxon>Pseudomonadati</taxon>
        <taxon>Pseudomonadota</taxon>
        <taxon>Betaproteobacteria</taxon>
        <taxon>Nitrosomonadales</taxon>
        <taxon>Nitrosomonadaceae</taxon>
        <taxon>Nitrosomonas</taxon>
    </lineage>
</organism>
<sequence>MMPKSHPSKNNRSTSAHSSNNRNENNVSTRVSAEIQSATFLGPIPHPAILEGYEKIVPGAAERILIMAESSMKHQQQYDNALLEASKNRQHEVRFLVF</sequence>
<name>Q82V04_NITEU</name>
<dbReference type="Pfam" id="PF10097">
    <property type="entry name" value="DUF2335"/>
    <property type="match status" value="1"/>
</dbReference>
<accession>Q82V04</accession>